<dbReference type="EMBL" id="JACBXS010000004">
    <property type="protein sequence ID" value="NYS23958.1"/>
    <property type="molecule type" value="Genomic_DNA"/>
</dbReference>
<proteinExistence type="predicted"/>
<gene>
    <name evidence="2" type="ORF">HUK65_03060</name>
</gene>
<protein>
    <recommendedName>
        <fullName evidence="1">DUF7742 domain-containing protein</fullName>
    </recommendedName>
</protein>
<comment type="caution">
    <text evidence="2">The sequence shown here is derived from an EMBL/GenBank/DDBJ whole genome shotgun (WGS) entry which is preliminary data.</text>
</comment>
<organism evidence="2 3">
    <name type="scientific">Rhabdonatronobacter sediminivivens</name>
    <dbReference type="NCBI Taxonomy" id="2743469"/>
    <lineage>
        <taxon>Bacteria</taxon>
        <taxon>Pseudomonadati</taxon>
        <taxon>Pseudomonadota</taxon>
        <taxon>Alphaproteobacteria</taxon>
        <taxon>Rhodobacterales</taxon>
        <taxon>Paracoccaceae</taxon>
        <taxon>Rhabdonatronobacter</taxon>
    </lineage>
</organism>
<evidence type="ECO:0000313" key="2">
    <source>
        <dbReference type="EMBL" id="NYS23958.1"/>
    </source>
</evidence>
<sequence length="98" mass="10737">MRPVTHGDIAATARVLMVTPQDARPEVLRAIITDAQRADRYRRLWSRVHPALGNGTLMAAALRHDPGPEPAAGDPAYLAAMLMVIETLLDLHTHRCPP</sequence>
<evidence type="ECO:0000313" key="3">
    <source>
        <dbReference type="Proteomes" id="UP000529417"/>
    </source>
</evidence>
<feature type="domain" description="DUF7742" evidence="1">
    <location>
        <begin position="2"/>
        <end position="88"/>
    </location>
</feature>
<dbReference type="Proteomes" id="UP000529417">
    <property type="component" value="Unassembled WGS sequence"/>
</dbReference>
<dbReference type="InterPro" id="IPR056644">
    <property type="entry name" value="DUF7742"/>
</dbReference>
<dbReference type="Pfam" id="PF24891">
    <property type="entry name" value="DUF7742"/>
    <property type="match status" value="1"/>
</dbReference>
<dbReference type="RefSeq" id="WP_179904651.1">
    <property type="nucleotide sequence ID" value="NZ_JACBXS010000004.1"/>
</dbReference>
<accession>A0A7Z0HX72</accession>
<name>A0A7Z0HX72_9RHOB</name>
<keyword evidence="3" id="KW-1185">Reference proteome</keyword>
<dbReference type="AlphaFoldDB" id="A0A7Z0HX72"/>
<reference evidence="2 3" key="1">
    <citation type="journal article" date="2000" name="Arch. Microbiol.">
        <title>Rhodobaca bogoriensis gen. nov. and sp. nov., an alkaliphilic purple nonsulfur bacterium from African Rift Valley soda lakes.</title>
        <authorList>
            <person name="Milford A.D."/>
            <person name="Achenbach L.A."/>
            <person name="Jung D.O."/>
            <person name="Madigan M.T."/>
        </authorList>
    </citation>
    <scope>NUCLEOTIDE SEQUENCE [LARGE SCALE GENOMIC DNA]</scope>
    <source>
        <strain evidence="2 3">2376</strain>
    </source>
</reference>
<evidence type="ECO:0000259" key="1">
    <source>
        <dbReference type="Pfam" id="PF24891"/>
    </source>
</evidence>